<organism evidence="1">
    <name type="scientific">marine sediment metagenome</name>
    <dbReference type="NCBI Taxonomy" id="412755"/>
    <lineage>
        <taxon>unclassified sequences</taxon>
        <taxon>metagenomes</taxon>
        <taxon>ecological metagenomes</taxon>
    </lineage>
</organism>
<gene>
    <name evidence="1" type="ORF">LCGC14_1209460</name>
</gene>
<proteinExistence type="predicted"/>
<accession>A0A0F9M1Y1</accession>
<dbReference type="EMBL" id="LAZR01006280">
    <property type="protein sequence ID" value="KKM93331.1"/>
    <property type="molecule type" value="Genomic_DNA"/>
</dbReference>
<dbReference type="AlphaFoldDB" id="A0A0F9M1Y1"/>
<name>A0A0F9M1Y1_9ZZZZ</name>
<protein>
    <recommendedName>
        <fullName evidence="2">Ubiquitin-like domain-containing protein</fullName>
    </recommendedName>
</protein>
<comment type="caution">
    <text evidence="1">The sequence shown here is derived from an EMBL/GenBank/DDBJ whole genome shotgun (WGS) entry which is preliminary data.</text>
</comment>
<sequence length="86" mass="10014">MKEEKVDLEYFQEELERRVKVRVVSSKGHDEWDEIPEIALSRIQHEVETSKKWVYIDGVQQNANNLTVDKLLEAEYIILTNALVGG</sequence>
<evidence type="ECO:0008006" key="2">
    <source>
        <dbReference type="Google" id="ProtNLM"/>
    </source>
</evidence>
<evidence type="ECO:0000313" key="1">
    <source>
        <dbReference type="EMBL" id="KKM93331.1"/>
    </source>
</evidence>
<reference evidence="1" key="1">
    <citation type="journal article" date="2015" name="Nature">
        <title>Complex archaea that bridge the gap between prokaryotes and eukaryotes.</title>
        <authorList>
            <person name="Spang A."/>
            <person name="Saw J.H."/>
            <person name="Jorgensen S.L."/>
            <person name="Zaremba-Niedzwiedzka K."/>
            <person name="Martijn J."/>
            <person name="Lind A.E."/>
            <person name="van Eijk R."/>
            <person name="Schleper C."/>
            <person name="Guy L."/>
            <person name="Ettema T.J."/>
        </authorList>
    </citation>
    <scope>NUCLEOTIDE SEQUENCE</scope>
</reference>